<gene>
    <name evidence="1" type="ORF">EYR41_006093</name>
</gene>
<dbReference type="Proteomes" id="UP000297595">
    <property type="component" value="Unassembled WGS sequence"/>
</dbReference>
<evidence type="ECO:0000313" key="1">
    <source>
        <dbReference type="EMBL" id="TGJ70107.1"/>
    </source>
</evidence>
<name>A0A8H2E447_ORBOL</name>
<proteinExistence type="predicted"/>
<comment type="caution">
    <text evidence="1">The sequence shown here is derived from an EMBL/GenBank/DDBJ whole genome shotgun (WGS) entry which is preliminary data.</text>
</comment>
<dbReference type="EMBL" id="SOZJ01000003">
    <property type="protein sequence ID" value="TGJ70107.1"/>
    <property type="molecule type" value="Genomic_DNA"/>
</dbReference>
<organism evidence="1 2">
    <name type="scientific">Orbilia oligospora</name>
    <name type="common">Nematode-trapping fungus</name>
    <name type="synonym">Arthrobotrys oligospora</name>
    <dbReference type="NCBI Taxonomy" id="2813651"/>
    <lineage>
        <taxon>Eukaryota</taxon>
        <taxon>Fungi</taxon>
        <taxon>Dikarya</taxon>
        <taxon>Ascomycota</taxon>
        <taxon>Pezizomycotina</taxon>
        <taxon>Orbiliomycetes</taxon>
        <taxon>Orbiliales</taxon>
        <taxon>Orbiliaceae</taxon>
        <taxon>Orbilia</taxon>
    </lineage>
</organism>
<dbReference type="AlphaFoldDB" id="A0A8H2E447"/>
<evidence type="ECO:0000313" key="2">
    <source>
        <dbReference type="Proteomes" id="UP000297595"/>
    </source>
</evidence>
<reference evidence="1 2" key="1">
    <citation type="submission" date="2019-03" db="EMBL/GenBank/DDBJ databases">
        <title>Nematode-trapping fungi genome.</title>
        <authorList>
            <person name="Vidal-Diez De Ulzurrun G."/>
        </authorList>
    </citation>
    <scope>NUCLEOTIDE SEQUENCE [LARGE SCALE GENOMIC DNA]</scope>
    <source>
        <strain evidence="1 2">TWF154</strain>
    </source>
</reference>
<accession>A0A8H2E447</accession>
<sequence length="256" mass="29640">MACISRRTFRKTFSRFTLNDLLTWLIDIPNESHNIRHRIQREITQKTLCKNINTTALGLVLGDEGRLFVIGNQITVKSSKSVQVRINHAIIQIFHISTKAPKSLLSFGSQMVRLKHLIIGHSDKTQSEVLMEKMEVLSRTRTFDLQTLEFYGPGFGEEYVQYLNRAWYLFPEVRITRLTHMDPVAKCDLVSTGSKNQCDSFLTVRVAKSPLPSKPTCPRAFIFWGYHSGRLLYEVEGACHRFVCNSRKFEKFYFIK</sequence>
<protein>
    <submittedName>
        <fullName evidence="1">Uncharacterized protein</fullName>
    </submittedName>
</protein>